<dbReference type="GO" id="GO:0005886">
    <property type="term" value="C:plasma membrane"/>
    <property type="evidence" value="ECO:0007669"/>
    <property type="project" value="UniProtKB-SubCell"/>
</dbReference>
<evidence type="ECO:0000313" key="9">
    <source>
        <dbReference type="EMBL" id="PZX34239.1"/>
    </source>
</evidence>
<dbReference type="EMBL" id="QKZN01000001">
    <property type="protein sequence ID" value="PZX34239.1"/>
    <property type="molecule type" value="Genomic_DNA"/>
</dbReference>
<evidence type="ECO:0000256" key="4">
    <source>
        <dbReference type="ARBA" id="ARBA00022692"/>
    </source>
</evidence>
<dbReference type="PANTHER" id="PTHR43045">
    <property type="entry name" value="SHIKIMATE TRANSPORTER"/>
    <property type="match status" value="1"/>
</dbReference>
<protein>
    <submittedName>
        <fullName evidence="9">Sugar transport protein</fullName>
    </submittedName>
</protein>
<name>A0A2W7PZZ9_9BURK</name>
<evidence type="ECO:0000256" key="5">
    <source>
        <dbReference type="ARBA" id="ARBA00022989"/>
    </source>
</evidence>
<keyword evidence="9" id="KW-0762">Sugar transport</keyword>
<evidence type="ECO:0000256" key="7">
    <source>
        <dbReference type="SAM" id="Phobius"/>
    </source>
</evidence>
<keyword evidence="3" id="KW-1003">Cell membrane</keyword>
<feature type="transmembrane region" description="Helical" evidence="7">
    <location>
        <begin position="43"/>
        <end position="66"/>
    </location>
</feature>
<feature type="domain" description="Major facilitator superfamily (MFS) profile" evidence="8">
    <location>
        <begin position="1"/>
        <end position="228"/>
    </location>
</feature>
<comment type="caution">
    <text evidence="9">The sequence shown here is derived from an EMBL/GenBank/DDBJ whole genome shotgun (WGS) entry which is preliminary data.</text>
</comment>
<feature type="transmembrane region" description="Helical" evidence="7">
    <location>
        <begin position="201"/>
        <end position="223"/>
    </location>
</feature>
<dbReference type="AlphaFoldDB" id="A0A2W7PZZ9"/>
<feature type="transmembrane region" description="Helical" evidence="7">
    <location>
        <begin position="174"/>
        <end position="195"/>
    </location>
</feature>
<dbReference type="InterPro" id="IPR020846">
    <property type="entry name" value="MFS_dom"/>
</dbReference>
<evidence type="ECO:0000256" key="6">
    <source>
        <dbReference type="ARBA" id="ARBA00023136"/>
    </source>
</evidence>
<dbReference type="Pfam" id="PF00083">
    <property type="entry name" value="Sugar_tr"/>
    <property type="match status" value="1"/>
</dbReference>
<evidence type="ECO:0000256" key="3">
    <source>
        <dbReference type="ARBA" id="ARBA00022475"/>
    </source>
</evidence>
<sequence length="236" mass="25919">MVLIGMFIRLKLHESPVFERIKERKEVSEAPAMEMLRTQRRTLYLTIGMKLLQNALFYLYSVFMLSYIVGTLKLDKSIGLQAILISSAIGFVTLPAWSYLSDLIGRKKVYMFGTVASMLFVVPFFWMAQSGSVALITIGIIIGLNVLHDAMYGPQAVYFSELFGTKVRLSGANIGYAIGAVLSGGLAPLIATLLLKVNGGKTWGICLYMIGLGLISLVATALARETYKEALSERSV</sequence>
<evidence type="ECO:0000256" key="1">
    <source>
        <dbReference type="ARBA" id="ARBA00004651"/>
    </source>
</evidence>
<comment type="subcellular location">
    <subcellularLocation>
        <location evidence="1">Cell membrane</location>
        <topology evidence="1">Multi-pass membrane protein</topology>
    </subcellularLocation>
</comment>
<evidence type="ECO:0000259" key="8">
    <source>
        <dbReference type="PROSITE" id="PS50850"/>
    </source>
</evidence>
<gene>
    <name evidence="9" type="ORF">C7416_101523</name>
</gene>
<evidence type="ECO:0000256" key="2">
    <source>
        <dbReference type="ARBA" id="ARBA00022448"/>
    </source>
</evidence>
<dbReference type="GO" id="GO:0022857">
    <property type="term" value="F:transmembrane transporter activity"/>
    <property type="evidence" value="ECO:0007669"/>
    <property type="project" value="InterPro"/>
</dbReference>
<dbReference type="Gene3D" id="1.20.1250.20">
    <property type="entry name" value="MFS general substrate transporter like domains"/>
    <property type="match status" value="1"/>
</dbReference>
<dbReference type="Proteomes" id="UP000249638">
    <property type="component" value="Unassembled WGS sequence"/>
</dbReference>
<organism evidence="9 10">
    <name type="scientific">Cupriavidus phytorum</name>
    <dbReference type="NCBI Taxonomy" id="3024399"/>
    <lineage>
        <taxon>Bacteria</taxon>
        <taxon>Pseudomonadati</taxon>
        <taxon>Pseudomonadota</taxon>
        <taxon>Betaproteobacteria</taxon>
        <taxon>Burkholderiales</taxon>
        <taxon>Burkholderiaceae</taxon>
        <taxon>Cupriavidus</taxon>
    </lineage>
</organism>
<evidence type="ECO:0000313" key="10">
    <source>
        <dbReference type="Proteomes" id="UP000249638"/>
    </source>
</evidence>
<feature type="transmembrane region" description="Helical" evidence="7">
    <location>
        <begin position="78"/>
        <end position="97"/>
    </location>
</feature>
<dbReference type="InterPro" id="IPR036259">
    <property type="entry name" value="MFS_trans_sf"/>
</dbReference>
<keyword evidence="2" id="KW-0813">Transport</keyword>
<accession>A0A2W7PZZ9</accession>
<dbReference type="PROSITE" id="PS50850">
    <property type="entry name" value="MFS"/>
    <property type="match status" value="1"/>
</dbReference>
<keyword evidence="4 7" id="KW-0812">Transmembrane</keyword>
<dbReference type="PANTHER" id="PTHR43045:SF1">
    <property type="entry name" value="SHIKIMATE TRANSPORTER"/>
    <property type="match status" value="1"/>
</dbReference>
<reference evidence="9" key="1">
    <citation type="submission" date="2018-06" db="EMBL/GenBank/DDBJ databases">
        <title>Genomic Encyclopedia of Type Strains, Phase IV (KMG-V): Genome sequencing to study the core and pangenomes of soil and plant-associated prokaryotes.</title>
        <authorList>
            <person name="Whitman W."/>
        </authorList>
    </citation>
    <scope>NUCLEOTIDE SEQUENCE [LARGE SCALE GENOMIC DNA]</scope>
    <source>
        <strain evidence="9">MLR2-44</strain>
    </source>
</reference>
<keyword evidence="10" id="KW-1185">Reference proteome</keyword>
<keyword evidence="5 7" id="KW-1133">Transmembrane helix</keyword>
<dbReference type="SUPFAM" id="SSF103473">
    <property type="entry name" value="MFS general substrate transporter"/>
    <property type="match status" value="1"/>
</dbReference>
<proteinExistence type="predicted"/>
<dbReference type="InterPro" id="IPR005828">
    <property type="entry name" value="MFS_sugar_transport-like"/>
</dbReference>
<keyword evidence="6 7" id="KW-0472">Membrane</keyword>